<protein>
    <submittedName>
        <fullName evidence="9">MFS transporter</fullName>
    </submittedName>
</protein>
<evidence type="ECO:0000313" key="10">
    <source>
        <dbReference type="Proteomes" id="UP000244197"/>
    </source>
</evidence>
<feature type="transmembrane region" description="Helical" evidence="6">
    <location>
        <begin position="90"/>
        <end position="108"/>
    </location>
</feature>
<dbReference type="Proteomes" id="UP000244197">
    <property type="component" value="Unassembled WGS sequence"/>
</dbReference>
<dbReference type="InterPro" id="IPR050189">
    <property type="entry name" value="MFS_Efflux_Transporters"/>
</dbReference>
<evidence type="ECO:0000259" key="7">
    <source>
        <dbReference type="PROSITE" id="PS50850"/>
    </source>
</evidence>
<feature type="transmembrane region" description="Helical" evidence="6">
    <location>
        <begin position="373"/>
        <end position="392"/>
    </location>
</feature>
<evidence type="ECO:0000256" key="6">
    <source>
        <dbReference type="SAM" id="Phobius"/>
    </source>
</evidence>
<feature type="transmembrane region" description="Helical" evidence="6">
    <location>
        <begin position="25"/>
        <end position="50"/>
    </location>
</feature>
<reference evidence="9 10" key="1">
    <citation type="submission" date="2017-11" db="EMBL/GenBank/DDBJ databases">
        <title>Population delineation of vibrios coincides with oyster pathogenicity.</title>
        <authorList>
            <person name="Bruto M."/>
            <person name="Labreuche Y."/>
            <person name="James A."/>
            <person name="Piel D."/>
            <person name="Chenivesse S."/>
            <person name="Petton B."/>
            <person name="Polz M.F."/>
            <person name="Le Roux F."/>
        </authorList>
    </citation>
    <scope>NUCLEOTIDE SEQUENCE [LARGE SCALE GENOMIC DNA]</scope>
    <source>
        <strain evidence="9 10">FF_144</strain>
    </source>
</reference>
<name>A0A2N7K7M6_VIBSP</name>
<keyword evidence="3 6" id="KW-0812">Transmembrane</keyword>
<dbReference type="Pfam" id="PF07690">
    <property type="entry name" value="MFS_1"/>
    <property type="match status" value="1"/>
</dbReference>
<comment type="subcellular location">
    <subcellularLocation>
        <location evidence="1">Cell membrane</location>
        <topology evidence="1">Multi-pass membrane protein</topology>
    </subcellularLocation>
</comment>
<dbReference type="CDD" id="cd17324">
    <property type="entry name" value="MFS_NepI_like"/>
    <property type="match status" value="1"/>
</dbReference>
<dbReference type="EMBL" id="JAUYVL010000001">
    <property type="protein sequence ID" value="MDP2499792.1"/>
    <property type="molecule type" value="Genomic_DNA"/>
</dbReference>
<dbReference type="Proteomes" id="UP001177935">
    <property type="component" value="Unassembled WGS sequence"/>
</dbReference>
<evidence type="ECO:0000256" key="5">
    <source>
        <dbReference type="ARBA" id="ARBA00023136"/>
    </source>
</evidence>
<dbReference type="PANTHER" id="PTHR43124">
    <property type="entry name" value="PURINE EFFLUX PUMP PBUE"/>
    <property type="match status" value="1"/>
</dbReference>
<dbReference type="InterPro" id="IPR011701">
    <property type="entry name" value="MFS"/>
</dbReference>
<organism evidence="9 10">
    <name type="scientific">Vibrio splendidus</name>
    <dbReference type="NCBI Taxonomy" id="29497"/>
    <lineage>
        <taxon>Bacteria</taxon>
        <taxon>Pseudomonadati</taxon>
        <taxon>Pseudomonadota</taxon>
        <taxon>Gammaproteobacteria</taxon>
        <taxon>Vibrionales</taxon>
        <taxon>Vibrionaceae</taxon>
        <taxon>Vibrio</taxon>
    </lineage>
</organism>
<feature type="transmembrane region" description="Helical" evidence="6">
    <location>
        <begin position="120"/>
        <end position="140"/>
    </location>
</feature>
<evidence type="ECO:0000313" key="8">
    <source>
        <dbReference type="EMBL" id="MDP2499792.1"/>
    </source>
</evidence>
<feature type="transmembrane region" description="Helical" evidence="6">
    <location>
        <begin position="287"/>
        <end position="305"/>
    </location>
</feature>
<feature type="transmembrane region" description="Helical" evidence="6">
    <location>
        <begin position="152"/>
        <end position="172"/>
    </location>
</feature>
<evidence type="ECO:0000256" key="4">
    <source>
        <dbReference type="ARBA" id="ARBA00022989"/>
    </source>
</evidence>
<dbReference type="AlphaFoldDB" id="A0A2N7K7M6"/>
<feature type="transmembrane region" description="Helical" evidence="6">
    <location>
        <begin position="257"/>
        <end position="275"/>
    </location>
</feature>
<feature type="transmembrane region" description="Helical" evidence="6">
    <location>
        <begin position="219"/>
        <end position="242"/>
    </location>
</feature>
<comment type="caution">
    <text evidence="9">The sequence shown here is derived from an EMBL/GenBank/DDBJ whole genome shotgun (WGS) entry which is preliminary data.</text>
</comment>
<dbReference type="InterPro" id="IPR036259">
    <property type="entry name" value="MFS_trans_sf"/>
</dbReference>
<keyword evidence="2" id="KW-1003">Cell membrane</keyword>
<dbReference type="PROSITE" id="PS50850">
    <property type="entry name" value="MFS"/>
    <property type="match status" value="1"/>
</dbReference>
<dbReference type="EMBL" id="PIFK01000011">
    <property type="protein sequence ID" value="PTP38091.1"/>
    <property type="molecule type" value="Genomic_DNA"/>
</dbReference>
<dbReference type="InterPro" id="IPR020846">
    <property type="entry name" value="MFS_dom"/>
</dbReference>
<keyword evidence="4 6" id="KW-1133">Transmembrane helix</keyword>
<evidence type="ECO:0000256" key="3">
    <source>
        <dbReference type="ARBA" id="ARBA00022692"/>
    </source>
</evidence>
<gene>
    <name evidence="9" type="ORF">CWO07_07405</name>
    <name evidence="8" type="ORF">Q8W42_03635</name>
</gene>
<feature type="transmembrane region" description="Helical" evidence="6">
    <location>
        <begin position="343"/>
        <end position="367"/>
    </location>
</feature>
<dbReference type="Gene3D" id="1.20.1250.20">
    <property type="entry name" value="MFS general substrate transporter like domains"/>
    <property type="match status" value="1"/>
</dbReference>
<evidence type="ECO:0000256" key="2">
    <source>
        <dbReference type="ARBA" id="ARBA00022475"/>
    </source>
</evidence>
<keyword evidence="5 6" id="KW-0472">Membrane</keyword>
<sequence>MKQETVNQETIHKETAHKEKIPFQVWILTLAAFAIGTAEFVIAGILPQIATSLSITEGQAGYLISAYALAIVIGGPILTIYLARFNKKMVLIGLMALFIIGNVLSALAPSYPLLLASRVIAGLVQGPFYGIGAVVATNLVSEKMAGRAVGQMFAGLTLANVLGVPAGTWVSLQFGWHTTFFTVAALGTIAMLAILTSIKSTGHSEAKDIKTQLLAFKNPMLLISLAITAFAWSGFMTLYGYLAPIAMHITGYSQESVTWILVIVGVGLIIGNTLGGRSSDKNLGKASMFWAIAMIVSLVVVGLVVDNKILFVAAAFVFGIASFANVPAMQLRVMNHGGEGQELAATANISAFNLANAFGGFLGGMVLDSQLGAGMIPFAAVVVPIVGLFLIAKANRKEKPQSNSIFAPTEAK</sequence>
<feature type="domain" description="Major facilitator superfamily (MFS) profile" evidence="7">
    <location>
        <begin position="24"/>
        <end position="396"/>
    </location>
</feature>
<evidence type="ECO:0000256" key="1">
    <source>
        <dbReference type="ARBA" id="ARBA00004651"/>
    </source>
</evidence>
<dbReference type="RefSeq" id="WP_017082950.1">
    <property type="nucleotide sequence ID" value="NZ_CAWNUI010000081.1"/>
</dbReference>
<dbReference type="GO" id="GO:0005886">
    <property type="term" value="C:plasma membrane"/>
    <property type="evidence" value="ECO:0007669"/>
    <property type="project" value="UniProtKB-SubCell"/>
</dbReference>
<reference evidence="8" key="2">
    <citation type="submission" date="2023-07" db="EMBL/GenBank/DDBJ databases">
        <title>Genome content predicts the carbon catabolic preferences of heterotrophic bacteria.</title>
        <authorList>
            <person name="Gralka M."/>
        </authorList>
    </citation>
    <scope>NUCLEOTIDE SEQUENCE</scope>
    <source>
        <strain evidence="8">6E02</strain>
    </source>
</reference>
<feature type="transmembrane region" description="Helical" evidence="6">
    <location>
        <begin position="178"/>
        <end position="198"/>
    </location>
</feature>
<feature type="transmembrane region" description="Helical" evidence="6">
    <location>
        <begin position="62"/>
        <end position="83"/>
    </location>
</feature>
<accession>A0A2N7K7M6</accession>
<dbReference type="PANTHER" id="PTHR43124:SF8">
    <property type="entry name" value="INNER MEMBRANE TRANSPORT PROTEIN YDHP"/>
    <property type="match status" value="1"/>
</dbReference>
<proteinExistence type="predicted"/>
<dbReference type="GO" id="GO:0022857">
    <property type="term" value="F:transmembrane transporter activity"/>
    <property type="evidence" value="ECO:0007669"/>
    <property type="project" value="InterPro"/>
</dbReference>
<dbReference type="SUPFAM" id="SSF103473">
    <property type="entry name" value="MFS general substrate transporter"/>
    <property type="match status" value="1"/>
</dbReference>
<evidence type="ECO:0000313" key="9">
    <source>
        <dbReference type="EMBL" id="PTP38091.1"/>
    </source>
</evidence>
<feature type="transmembrane region" description="Helical" evidence="6">
    <location>
        <begin position="311"/>
        <end position="331"/>
    </location>
</feature>